<reference evidence="2 3" key="1">
    <citation type="submission" date="2017-09" db="EMBL/GenBank/DDBJ databases">
        <title>Genomic, metabolic, and phenotypic characteristics of bacterial isolates from the natural microbiome of the model nematode Caenorhabditis elegans.</title>
        <authorList>
            <person name="Zimmermann J."/>
            <person name="Obeng N."/>
            <person name="Yang W."/>
            <person name="Obeng O."/>
            <person name="Kissoyan K."/>
            <person name="Pees B."/>
            <person name="Dirksen P."/>
            <person name="Hoppner M."/>
            <person name="Franke A."/>
            <person name="Rosenstiel P."/>
            <person name="Leippe M."/>
            <person name="Dierking K."/>
            <person name="Kaleta C."/>
            <person name="Schulenburg H."/>
        </authorList>
    </citation>
    <scope>NUCLEOTIDE SEQUENCE [LARGE SCALE GENOMIC DNA]</scope>
    <source>
        <strain evidence="2 3">MYb117</strain>
    </source>
</reference>
<accession>A0A2S9DYY7</accession>
<proteinExistence type="predicted"/>
<keyword evidence="3" id="KW-1185">Reference proteome</keyword>
<sequence>QLQFPLTIGIGLWLTEQHTPACEVDINDSVSGGLAFEQRPLRIDGSRTSEGRGAAGRQAGRF</sequence>
<dbReference type="AlphaFoldDB" id="A0A2S9DYY7"/>
<dbReference type="Proteomes" id="UP000238045">
    <property type="component" value="Unassembled WGS sequence"/>
</dbReference>
<feature type="compositionally biased region" description="Low complexity" evidence="1">
    <location>
        <begin position="51"/>
        <end position="62"/>
    </location>
</feature>
<organism evidence="2 3">
    <name type="scientific">Pseudomonas poae</name>
    <dbReference type="NCBI Taxonomy" id="200451"/>
    <lineage>
        <taxon>Bacteria</taxon>
        <taxon>Pseudomonadati</taxon>
        <taxon>Pseudomonadota</taxon>
        <taxon>Gammaproteobacteria</taxon>
        <taxon>Pseudomonadales</taxon>
        <taxon>Pseudomonadaceae</taxon>
        <taxon>Pseudomonas</taxon>
    </lineage>
</organism>
<evidence type="ECO:0000313" key="3">
    <source>
        <dbReference type="Proteomes" id="UP000238045"/>
    </source>
</evidence>
<protein>
    <submittedName>
        <fullName evidence="2">Uncharacterized protein</fullName>
    </submittedName>
</protein>
<name>A0A2S9DYY7_9PSED</name>
<feature type="region of interest" description="Disordered" evidence="1">
    <location>
        <begin position="41"/>
        <end position="62"/>
    </location>
</feature>
<gene>
    <name evidence="2" type="ORF">CQZ99_28245</name>
</gene>
<evidence type="ECO:0000313" key="2">
    <source>
        <dbReference type="EMBL" id="PRC07800.1"/>
    </source>
</evidence>
<comment type="caution">
    <text evidence="2">The sequence shown here is derived from an EMBL/GenBank/DDBJ whole genome shotgun (WGS) entry which is preliminary data.</text>
</comment>
<evidence type="ECO:0000256" key="1">
    <source>
        <dbReference type="SAM" id="MobiDB-lite"/>
    </source>
</evidence>
<feature type="compositionally biased region" description="Basic and acidic residues" evidence="1">
    <location>
        <begin position="41"/>
        <end position="50"/>
    </location>
</feature>
<feature type="non-terminal residue" evidence="2">
    <location>
        <position position="1"/>
    </location>
</feature>
<dbReference type="EMBL" id="PCQL01000062">
    <property type="protein sequence ID" value="PRC07800.1"/>
    <property type="molecule type" value="Genomic_DNA"/>
</dbReference>